<evidence type="ECO:0008006" key="2">
    <source>
        <dbReference type="Google" id="ProtNLM"/>
    </source>
</evidence>
<organism evidence="1">
    <name type="scientific">Glyptapanteles indiensis</name>
    <name type="common">Parasitoid wasp</name>
    <dbReference type="NCBI Taxonomy" id="92994"/>
    <lineage>
        <taxon>Eukaryota</taxon>
        <taxon>Metazoa</taxon>
        <taxon>Ecdysozoa</taxon>
        <taxon>Arthropoda</taxon>
        <taxon>Hexapoda</taxon>
        <taxon>Insecta</taxon>
        <taxon>Pterygota</taxon>
        <taxon>Neoptera</taxon>
        <taxon>Endopterygota</taxon>
        <taxon>Hymenoptera</taxon>
        <taxon>Apocrita</taxon>
        <taxon>Ichneumonoidea</taxon>
        <taxon>Braconidae</taxon>
        <taxon>Microgastrinae</taxon>
        <taxon>Glyptapanteles</taxon>
    </lineage>
</organism>
<protein>
    <recommendedName>
        <fullName evidence="2">BV6 family protein</fullName>
    </recommendedName>
</protein>
<dbReference type="AlphaFoldDB" id="B7S947"/>
<accession>B7S947</accession>
<proteinExistence type="predicted"/>
<reference evidence="1" key="1">
    <citation type="submission" date="2007-06" db="EMBL/GenBank/DDBJ databases">
        <title>Bracovirus Evolution: Comparative Genomics of Multiple Viral and Proviral Genomes.</title>
        <authorList>
            <person name="Desjardins C.A."/>
            <person name="Gundersen-Rindal D.E."/>
            <person name="Hostetler J.B."/>
            <person name="Tallon L.J."/>
            <person name="Utterback T.R."/>
            <person name="Fuester R.W."/>
            <person name="Schatz M.C."/>
            <person name="Pedroni M.J."/>
            <person name="Fadrosh D.W."/>
            <person name="Haas B.J."/>
            <person name="Toms B.S."/>
            <person name="Chen D."/>
            <person name="Nene V."/>
        </authorList>
    </citation>
    <scope>NUCLEOTIDE SEQUENCE</scope>
</reference>
<sequence>MSKHVCLVPNEWSKYYSQNVLEVIIKKDMSCDSISKKVEGTKINVNGVTAQLRYHGNQPWLRKEQDKRTFPNPKEYFGVYMSCNDCRKPTFMFIMAHQLVCWVPREWLASSWNSLQVVLFEEMSLQFYNHGTIEGTAIRVGNTTAYLRYHEIFRIADDLRTSCCTSKLYHCR</sequence>
<name>B7S947_GLYIN</name>
<dbReference type="EMBL" id="EF710657">
    <property type="protein sequence ID" value="ACE75422.1"/>
    <property type="molecule type" value="Genomic_DNA"/>
</dbReference>
<gene>
    <name evidence="1" type="ORF">GIP_L8_0360</name>
</gene>
<evidence type="ECO:0000313" key="1">
    <source>
        <dbReference type="EMBL" id="ACE75422.1"/>
    </source>
</evidence>